<comment type="caution">
    <text evidence="6">Lacks conserved residue(s) required for the propagation of feature annotation.</text>
</comment>
<keyword evidence="11" id="KW-1185">Reference proteome</keyword>
<feature type="binding site" evidence="6">
    <location>
        <position position="29"/>
    </location>
    <ligand>
        <name>(6S)-5-formyl-5,6,7,8-tetrahydrofolate</name>
        <dbReference type="ChEBI" id="CHEBI:57457"/>
    </ligand>
</feature>
<feature type="binding site" evidence="6">
    <location>
        <begin position="227"/>
        <end position="233"/>
    </location>
    <ligand>
        <name>GTP</name>
        <dbReference type="ChEBI" id="CHEBI:37565"/>
    </ligand>
</feature>
<evidence type="ECO:0000259" key="9">
    <source>
        <dbReference type="Pfam" id="PF12631"/>
    </source>
</evidence>
<organism evidence="10 11">
    <name type="scientific">Allorhodopirellula heiligendammensis</name>
    <dbReference type="NCBI Taxonomy" id="2714739"/>
    <lineage>
        <taxon>Bacteria</taxon>
        <taxon>Pseudomonadati</taxon>
        <taxon>Planctomycetota</taxon>
        <taxon>Planctomycetia</taxon>
        <taxon>Pirellulales</taxon>
        <taxon>Pirellulaceae</taxon>
        <taxon>Allorhodopirellula</taxon>
    </lineage>
</organism>
<evidence type="ECO:0000256" key="6">
    <source>
        <dbReference type="HAMAP-Rule" id="MF_00379"/>
    </source>
</evidence>
<dbReference type="GO" id="GO:0005525">
    <property type="term" value="F:GTP binding"/>
    <property type="evidence" value="ECO:0007669"/>
    <property type="project" value="UniProtKB-UniRule"/>
</dbReference>
<dbReference type="SUPFAM" id="SSF116878">
    <property type="entry name" value="TrmE connector domain"/>
    <property type="match status" value="1"/>
</dbReference>
<dbReference type="Proteomes" id="UP000319908">
    <property type="component" value="Unassembled WGS sequence"/>
</dbReference>
<dbReference type="Pfam" id="PF01926">
    <property type="entry name" value="MMR_HSR1"/>
    <property type="match status" value="1"/>
</dbReference>
<dbReference type="InterPro" id="IPR018948">
    <property type="entry name" value="GTP-bd_TrmE_N"/>
</dbReference>
<dbReference type="NCBIfam" id="TIGR00231">
    <property type="entry name" value="small_GTP"/>
    <property type="match status" value="1"/>
</dbReference>
<evidence type="ECO:0000256" key="4">
    <source>
        <dbReference type="ARBA" id="ARBA00022958"/>
    </source>
</evidence>
<dbReference type="Pfam" id="PF10396">
    <property type="entry name" value="TrmE_N"/>
    <property type="match status" value="1"/>
</dbReference>
<dbReference type="GO" id="GO:0046872">
    <property type="term" value="F:metal ion binding"/>
    <property type="evidence" value="ECO:0007669"/>
    <property type="project" value="UniProtKB-KW"/>
</dbReference>
<comment type="similarity">
    <text evidence="1 6">Belongs to the TRAFAC class TrmE-Era-EngA-EngB-Septin-like GTPase superfamily. TrmE GTPase family.</text>
</comment>
<dbReference type="InterPro" id="IPR027417">
    <property type="entry name" value="P-loop_NTPase"/>
</dbReference>
<dbReference type="InterPro" id="IPR006073">
    <property type="entry name" value="GTP-bd"/>
</dbReference>
<dbReference type="InterPro" id="IPR004520">
    <property type="entry name" value="GTPase_MnmE"/>
</dbReference>
<keyword evidence="6" id="KW-0479">Metal-binding</keyword>
<dbReference type="InterPro" id="IPR005225">
    <property type="entry name" value="Small_GTP-bd"/>
</dbReference>
<feature type="binding site" evidence="6">
    <location>
        <position position="63"/>
    </location>
    <ligand>
        <name>(6S)-5-formyl-5,6,7,8-tetrahydrofolate</name>
        <dbReference type="ChEBI" id="CHEBI:57457"/>
    </ligand>
</feature>
<dbReference type="EC" id="3.6.-.-" evidence="6"/>
<keyword evidence="6 10" id="KW-0378">Hydrolase</keyword>
<sequence>MRLSGDSVVPILQRVELLRQDHGDPRSRRFSASLDLGDCLGRLDLDVLLWPTPRSYTGQPAAELHLIGSLPLLDAVVDRLIGAGARAARAGEFTMRAFLAGRMDLPQAEAVLGVIDAEDPNTLNQALSQLAGNLSRPLQAARSELLDLLADVEAGLDFVDEDIEFVEDAHLLERLGEVRERLAAIATQLRDRSASRSELEIVLRGLPNAGKSCLLNALSGGEHAIVTEEAGTTRDSISVSFAVNGHPVRMTDTAGIEWRAEHELDSAVLAKAQLQAIEAASRADVCLWCVDASDHDQAPAIEQLRHAVHTREGYKASIEHWVILTKTDLMSASPSWFDEVRALGVSLSMISTLTGDGMDSLRAQIAEAAERRDPTETGGVIGTAARCRDSLTAAGLAIGSAIDMTQLQAGHELVAAEIRAAASAIGDVTGEVYTDDLLDRVFSRFCIGK</sequence>
<dbReference type="Gene3D" id="3.30.1360.120">
    <property type="entry name" value="Probable tRNA modification gtpase trme, domain 1"/>
    <property type="match status" value="1"/>
</dbReference>
<dbReference type="GO" id="GO:0030488">
    <property type="term" value="P:tRNA methylation"/>
    <property type="evidence" value="ECO:0007669"/>
    <property type="project" value="TreeGrafter"/>
</dbReference>
<evidence type="ECO:0000313" key="11">
    <source>
        <dbReference type="Proteomes" id="UP000319908"/>
    </source>
</evidence>
<gene>
    <name evidence="10" type="primary">mnmE_1</name>
    <name evidence="6" type="synonym">mnmE</name>
    <name evidence="6" type="synonym">trmE</name>
    <name evidence="10" type="ORF">Poly21_02020</name>
</gene>
<keyword evidence="3 6" id="KW-0547">Nucleotide-binding</keyword>
<evidence type="ECO:0000256" key="1">
    <source>
        <dbReference type="ARBA" id="ARBA00011043"/>
    </source>
</evidence>
<feature type="binding site" evidence="6">
    <location>
        <position position="102"/>
    </location>
    <ligand>
        <name>(6S)-5-formyl-5,6,7,8-tetrahydrofolate</name>
        <dbReference type="ChEBI" id="CHEBI:57457"/>
    </ligand>
</feature>
<feature type="domain" description="G" evidence="7">
    <location>
        <begin position="201"/>
        <end position="307"/>
    </location>
</feature>
<dbReference type="PANTHER" id="PTHR42714:SF2">
    <property type="entry name" value="TRNA MODIFICATION GTPASE GTPBP3, MITOCHONDRIAL"/>
    <property type="match status" value="1"/>
</dbReference>
<dbReference type="InterPro" id="IPR027266">
    <property type="entry name" value="TrmE/GcvT-like"/>
</dbReference>
<feature type="binding site" evidence="6">
    <location>
        <position position="212"/>
    </location>
    <ligand>
        <name>Mg(2+)</name>
        <dbReference type="ChEBI" id="CHEBI:18420"/>
    </ligand>
</feature>
<keyword evidence="5 6" id="KW-0342">GTP-binding</keyword>
<feature type="binding site" evidence="6">
    <location>
        <position position="449"/>
    </location>
    <ligand>
        <name>(6S)-5-formyl-5,6,7,8-tetrahydrofolate</name>
        <dbReference type="ChEBI" id="CHEBI:57457"/>
    </ligand>
</feature>
<evidence type="ECO:0000259" key="7">
    <source>
        <dbReference type="Pfam" id="PF01926"/>
    </source>
</evidence>
<dbReference type="PANTHER" id="PTHR42714">
    <property type="entry name" value="TRNA MODIFICATION GTPASE GTPBP3"/>
    <property type="match status" value="1"/>
</dbReference>
<dbReference type="GO" id="GO:0002098">
    <property type="term" value="P:tRNA wobble uridine modification"/>
    <property type="evidence" value="ECO:0007669"/>
    <property type="project" value="TreeGrafter"/>
</dbReference>
<evidence type="ECO:0000256" key="5">
    <source>
        <dbReference type="ARBA" id="ARBA00023134"/>
    </source>
</evidence>
<dbReference type="InterPro" id="IPR027368">
    <property type="entry name" value="MnmE_dom2"/>
</dbReference>
<dbReference type="SUPFAM" id="SSF103025">
    <property type="entry name" value="Folate-binding domain"/>
    <property type="match status" value="1"/>
</dbReference>
<dbReference type="Gene3D" id="1.20.120.430">
    <property type="entry name" value="tRNA modification GTPase MnmE domain 2"/>
    <property type="match status" value="1"/>
</dbReference>
<dbReference type="InterPro" id="IPR025867">
    <property type="entry name" value="MnmE_helical"/>
</dbReference>
<dbReference type="GO" id="GO:0003924">
    <property type="term" value="F:GTPase activity"/>
    <property type="evidence" value="ECO:0007669"/>
    <property type="project" value="UniProtKB-UniRule"/>
</dbReference>
<evidence type="ECO:0000256" key="3">
    <source>
        <dbReference type="ARBA" id="ARBA00022741"/>
    </source>
</evidence>
<evidence type="ECO:0000313" key="10">
    <source>
        <dbReference type="EMBL" id="TWU18047.1"/>
    </source>
</evidence>
<feature type="domain" description="MnmE helical" evidence="9">
    <location>
        <begin position="105"/>
        <end position="446"/>
    </location>
</feature>
<name>A0A5C6C223_9BACT</name>
<evidence type="ECO:0000259" key="8">
    <source>
        <dbReference type="Pfam" id="PF10396"/>
    </source>
</evidence>
<feature type="domain" description="GTP-binding protein TrmE N-terminal" evidence="8">
    <location>
        <begin position="1"/>
        <end position="102"/>
    </location>
</feature>
<dbReference type="Gene3D" id="3.40.50.300">
    <property type="entry name" value="P-loop containing nucleotide triphosphate hydrolases"/>
    <property type="match status" value="1"/>
</dbReference>
<comment type="subunit">
    <text evidence="6">Homodimer. Heterotetramer of two MnmE and two MnmG subunits.</text>
</comment>
<dbReference type="SUPFAM" id="SSF52540">
    <property type="entry name" value="P-loop containing nucleoside triphosphate hydrolases"/>
    <property type="match status" value="1"/>
</dbReference>
<comment type="caution">
    <text evidence="10">The sequence shown here is derived from an EMBL/GenBank/DDBJ whole genome shotgun (WGS) entry which is preliminary data.</text>
</comment>
<proteinExistence type="inferred from homology"/>
<reference evidence="10 11" key="1">
    <citation type="journal article" date="2020" name="Antonie Van Leeuwenhoek">
        <title>Rhodopirellula heiligendammensis sp. nov., Rhodopirellula pilleata sp. nov., and Rhodopirellula solitaria sp. nov. isolated from natural or artificial marine surfaces in Northern Germany and California, USA, and emended description of the genus Rhodopirellula.</title>
        <authorList>
            <person name="Kallscheuer N."/>
            <person name="Wiegand S."/>
            <person name="Jogler M."/>
            <person name="Boedeker C."/>
            <person name="Peeters S.H."/>
            <person name="Rast P."/>
            <person name="Heuer A."/>
            <person name="Jetten M.S.M."/>
            <person name="Rohde M."/>
            <person name="Jogler C."/>
        </authorList>
    </citation>
    <scope>NUCLEOTIDE SEQUENCE [LARGE SCALE GENOMIC DNA]</scope>
    <source>
        <strain evidence="10 11">Poly21</strain>
    </source>
</reference>
<dbReference type="EMBL" id="SJPU01000001">
    <property type="protein sequence ID" value="TWU18047.1"/>
    <property type="molecule type" value="Genomic_DNA"/>
</dbReference>
<keyword evidence="2 6" id="KW-0819">tRNA processing</keyword>
<dbReference type="GO" id="GO:0005829">
    <property type="term" value="C:cytosol"/>
    <property type="evidence" value="ECO:0007669"/>
    <property type="project" value="TreeGrafter"/>
</dbReference>
<keyword evidence="4 6" id="KW-0630">Potassium</keyword>
<keyword evidence="6" id="KW-0460">Magnesium</keyword>
<feature type="binding site" evidence="6">
    <location>
        <position position="233"/>
    </location>
    <ligand>
        <name>Mg(2+)</name>
        <dbReference type="ChEBI" id="CHEBI:18420"/>
    </ligand>
</feature>
<comment type="subcellular location">
    <subcellularLocation>
        <location evidence="6">Cytoplasm</location>
    </subcellularLocation>
</comment>
<dbReference type="AlphaFoldDB" id="A0A5C6C223"/>
<accession>A0A5C6C223</accession>
<evidence type="ECO:0000256" key="2">
    <source>
        <dbReference type="ARBA" id="ARBA00022694"/>
    </source>
</evidence>
<comment type="function">
    <text evidence="6">Exhibits a very high intrinsic GTPase hydrolysis rate. Involved in the addition of a carboxymethylaminomethyl (cmnm) group at the wobble position (U34) of certain tRNAs, forming tRNA-cmnm(5)s(2)U34.</text>
</comment>
<comment type="cofactor">
    <cofactor evidence="6">
        <name>K(+)</name>
        <dbReference type="ChEBI" id="CHEBI:29103"/>
    </cofactor>
    <text evidence="6">Binds 1 potassium ion per subunit.</text>
</comment>
<dbReference type="HAMAP" id="MF_00379">
    <property type="entry name" value="GTPase_MnmE"/>
    <property type="match status" value="1"/>
</dbReference>
<dbReference type="Pfam" id="PF12631">
    <property type="entry name" value="MnmE_helical"/>
    <property type="match status" value="1"/>
</dbReference>
<protein>
    <recommendedName>
        <fullName evidence="6">tRNA modification GTPase MnmE</fullName>
        <ecNumber evidence="6">3.6.-.-</ecNumber>
    </recommendedName>
</protein>
<feature type="binding site" evidence="6">
    <location>
        <begin position="252"/>
        <end position="255"/>
    </location>
    <ligand>
        <name>GTP</name>
        <dbReference type="ChEBI" id="CHEBI:37565"/>
    </ligand>
</feature>
<keyword evidence="6" id="KW-0963">Cytoplasm</keyword>
<dbReference type="CDD" id="cd04164">
    <property type="entry name" value="trmE"/>
    <property type="match status" value="1"/>
</dbReference>
<dbReference type="InterPro" id="IPR031168">
    <property type="entry name" value="G_TrmE"/>
</dbReference>